<feature type="compositionally biased region" description="Basic and acidic residues" evidence="8">
    <location>
        <begin position="278"/>
        <end position="311"/>
    </location>
</feature>
<comment type="similarity">
    <text evidence="2">Belongs to the cytochrome P450 family.</text>
</comment>
<keyword evidence="6" id="KW-0408">Iron</keyword>
<dbReference type="GO" id="GO:0004497">
    <property type="term" value="F:monooxygenase activity"/>
    <property type="evidence" value="ECO:0007669"/>
    <property type="project" value="UniProtKB-KW"/>
</dbReference>
<dbReference type="PANTHER" id="PTHR24291">
    <property type="entry name" value="CYTOCHROME P450 FAMILY 4"/>
    <property type="match status" value="1"/>
</dbReference>
<comment type="cofactor">
    <cofactor evidence="1">
        <name>heme</name>
        <dbReference type="ChEBI" id="CHEBI:30413"/>
    </cofactor>
</comment>
<dbReference type="EMBL" id="HBUF01433152">
    <property type="protein sequence ID" value="CAG6742181.1"/>
    <property type="molecule type" value="Transcribed_RNA"/>
</dbReference>
<evidence type="ECO:0000256" key="7">
    <source>
        <dbReference type="ARBA" id="ARBA00023033"/>
    </source>
</evidence>
<organism evidence="10">
    <name type="scientific">Cacopsylla melanoneura</name>
    <dbReference type="NCBI Taxonomy" id="428564"/>
    <lineage>
        <taxon>Eukaryota</taxon>
        <taxon>Metazoa</taxon>
        <taxon>Ecdysozoa</taxon>
        <taxon>Arthropoda</taxon>
        <taxon>Hexapoda</taxon>
        <taxon>Insecta</taxon>
        <taxon>Pterygota</taxon>
        <taxon>Neoptera</taxon>
        <taxon>Paraneoptera</taxon>
        <taxon>Hemiptera</taxon>
        <taxon>Sternorrhyncha</taxon>
        <taxon>Psylloidea</taxon>
        <taxon>Psyllidae</taxon>
        <taxon>Psyllinae</taxon>
        <taxon>Cacopsylla</taxon>
    </lineage>
</organism>
<keyword evidence="7" id="KW-0503">Monooxygenase</keyword>
<keyword evidence="3" id="KW-0349">Heme</keyword>
<keyword evidence="9" id="KW-0472">Membrane</keyword>
<feature type="transmembrane region" description="Helical" evidence="9">
    <location>
        <begin position="6"/>
        <end position="26"/>
    </location>
</feature>
<keyword evidence="9" id="KW-1133">Transmembrane helix</keyword>
<evidence type="ECO:0000313" key="10">
    <source>
        <dbReference type="EMBL" id="CAG6742181.1"/>
    </source>
</evidence>
<sequence>MMSTLVGILLSYLLATLVSLVLLYVWQHRRYYYLGFQLPGMSLLRNLRFLYTFCVIFGSMEMLPKKLVKFVEEERLMHPSMTKFWYGWKLMVIIFNPDLIQKTLHTHLQKDTSVYGMFEPFINGPGLLHDNVMARWKAHRKIITQASFTLSALKTHLKIFHDEANILADKLGLEADKGRTIEPEHVVELASLSMVVRSLTGLDLKIQQTCVSKHPFGGAVTDNFEVFVRRMVKQPWLLNAALFSLSEDKKRETNASRKARAVAEAIIARVKAKVLEENAKREETTRKEGKASQHDLNLHGNSTEERLERNSSHSKSNSEYVPERIENILENSRDCNNFTLENFTDTAPLYNFVEVIIRDQLNPNIPQQDVLTFDELVSEIITMLFTGMDTTKTANVIVLIMLALHPTIQQEVRFLLM</sequence>
<evidence type="ECO:0000256" key="9">
    <source>
        <dbReference type="SAM" id="Phobius"/>
    </source>
</evidence>
<dbReference type="GO" id="GO:0020037">
    <property type="term" value="F:heme binding"/>
    <property type="evidence" value="ECO:0007669"/>
    <property type="project" value="InterPro"/>
</dbReference>
<evidence type="ECO:0000256" key="5">
    <source>
        <dbReference type="ARBA" id="ARBA00023002"/>
    </source>
</evidence>
<evidence type="ECO:0000256" key="3">
    <source>
        <dbReference type="ARBA" id="ARBA00022617"/>
    </source>
</evidence>
<dbReference type="Pfam" id="PF00067">
    <property type="entry name" value="p450"/>
    <property type="match status" value="1"/>
</dbReference>
<dbReference type="InterPro" id="IPR001128">
    <property type="entry name" value="Cyt_P450"/>
</dbReference>
<evidence type="ECO:0000256" key="4">
    <source>
        <dbReference type="ARBA" id="ARBA00022723"/>
    </source>
</evidence>
<keyword evidence="4" id="KW-0479">Metal-binding</keyword>
<evidence type="ECO:0000256" key="2">
    <source>
        <dbReference type="ARBA" id="ARBA00010617"/>
    </source>
</evidence>
<feature type="transmembrane region" description="Helical" evidence="9">
    <location>
        <begin position="47"/>
        <end position="64"/>
    </location>
</feature>
<feature type="region of interest" description="Disordered" evidence="8">
    <location>
        <begin position="278"/>
        <end position="321"/>
    </location>
</feature>
<dbReference type="SUPFAM" id="SSF48264">
    <property type="entry name" value="Cytochrome P450"/>
    <property type="match status" value="1"/>
</dbReference>
<dbReference type="AlphaFoldDB" id="A0A8D9E6C4"/>
<evidence type="ECO:0000256" key="1">
    <source>
        <dbReference type="ARBA" id="ARBA00001971"/>
    </source>
</evidence>
<dbReference type="InterPro" id="IPR050196">
    <property type="entry name" value="Cytochrome_P450_Monoox"/>
</dbReference>
<evidence type="ECO:0000256" key="8">
    <source>
        <dbReference type="SAM" id="MobiDB-lite"/>
    </source>
</evidence>
<proteinExistence type="inferred from homology"/>
<name>A0A8D9E6C4_9HEMI</name>
<accession>A0A8D9E6C4</accession>
<keyword evidence="9" id="KW-0812">Transmembrane</keyword>
<keyword evidence="5" id="KW-0560">Oxidoreductase</keyword>
<dbReference type="InterPro" id="IPR036396">
    <property type="entry name" value="Cyt_P450_sf"/>
</dbReference>
<protein>
    <submittedName>
        <fullName evidence="10">Cytochrome P450 4g15</fullName>
    </submittedName>
</protein>
<dbReference type="GO" id="GO:0016705">
    <property type="term" value="F:oxidoreductase activity, acting on paired donors, with incorporation or reduction of molecular oxygen"/>
    <property type="evidence" value="ECO:0007669"/>
    <property type="project" value="InterPro"/>
</dbReference>
<dbReference type="PANTHER" id="PTHR24291:SF50">
    <property type="entry name" value="BIFUNCTIONAL ALBAFLAVENONE MONOOXYGENASE_TERPENE SYNTHASE"/>
    <property type="match status" value="1"/>
</dbReference>
<evidence type="ECO:0000256" key="6">
    <source>
        <dbReference type="ARBA" id="ARBA00023004"/>
    </source>
</evidence>
<dbReference type="Gene3D" id="1.10.630.10">
    <property type="entry name" value="Cytochrome P450"/>
    <property type="match status" value="1"/>
</dbReference>
<reference evidence="10" key="1">
    <citation type="submission" date="2021-05" db="EMBL/GenBank/DDBJ databases">
        <authorList>
            <person name="Alioto T."/>
            <person name="Alioto T."/>
            <person name="Gomez Garrido J."/>
        </authorList>
    </citation>
    <scope>NUCLEOTIDE SEQUENCE</scope>
</reference>
<dbReference type="GO" id="GO:0005506">
    <property type="term" value="F:iron ion binding"/>
    <property type="evidence" value="ECO:0007669"/>
    <property type="project" value="InterPro"/>
</dbReference>